<proteinExistence type="predicted"/>
<comment type="caution">
    <text evidence="2">The sequence shown here is derived from an EMBL/GenBank/DDBJ whole genome shotgun (WGS) entry which is preliminary data.</text>
</comment>
<dbReference type="EMBL" id="CAMGYJ010000005">
    <property type="protein sequence ID" value="CAI0426093.1"/>
    <property type="molecule type" value="Genomic_DNA"/>
</dbReference>
<feature type="region of interest" description="Disordered" evidence="1">
    <location>
        <begin position="69"/>
        <end position="109"/>
    </location>
</feature>
<feature type="region of interest" description="Disordered" evidence="1">
    <location>
        <begin position="29"/>
        <end position="49"/>
    </location>
</feature>
<dbReference type="AlphaFoldDB" id="A0AAV0KYI0"/>
<evidence type="ECO:0000313" key="2">
    <source>
        <dbReference type="EMBL" id="CAI0426074.1"/>
    </source>
</evidence>
<feature type="non-terminal residue" evidence="2">
    <location>
        <position position="1"/>
    </location>
</feature>
<organism evidence="2 4">
    <name type="scientific">Linum tenue</name>
    <dbReference type="NCBI Taxonomy" id="586396"/>
    <lineage>
        <taxon>Eukaryota</taxon>
        <taxon>Viridiplantae</taxon>
        <taxon>Streptophyta</taxon>
        <taxon>Embryophyta</taxon>
        <taxon>Tracheophyta</taxon>
        <taxon>Spermatophyta</taxon>
        <taxon>Magnoliopsida</taxon>
        <taxon>eudicotyledons</taxon>
        <taxon>Gunneridae</taxon>
        <taxon>Pentapetalae</taxon>
        <taxon>rosids</taxon>
        <taxon>fabids</taxon>
        <taxon>Malpighiales</taxon>
        <taxon>Linaceae</taxon>
        <taxon>Linum</taxon>
    </lineage>
</organism>
<dbReference type="EMBL" id="CAMGYJ010000005">
    <property type="protein sequence ID" value="CAI0426074.1"/>
    <property type="molecule type" value="Genomic_DNA"/>
</dbReference>
<gene>
    <name evidence="2" type="ORF">LITE_LOCUS20631</name>
    <name evidence="3" type="ORF">LITE_LOCUS20639</name>
</gene>
<evidence type="ECO:0000256" key="1">
    <source>
        <dbReference type="SAM" id="MobiDB-lite"/>
    </source>
</evidence>
<keyword evidence="4" id="KW-1185">Reference proteome</keyword>
<reference evidence="2" key="1">
    <citation type="submission" date="2022-08" db="EMBL/GenBank/DDBJ databases">
        <authorList>
            <person name="Gutierrez-Valencia J."/>
        </authorList>
    </citation>
    <scope>NUCLEOTIDE SEQUENCE</scope>
</reference>
<accession>A0AAV0KYI0</accession>
<evidence type="ECO:0000313" key="3">
    <source>
        <dbReference type="EMBL" id="CAI0426093.1"/>
    </source>
</evidence>
<evidence type="ECO:0000313" key="4">
    <source>
        <dbReference type="Proteomes" id="UP001154282"/>
    </source>
</evidence>
<protein>
    <submittedName>
        <fullName evidence="2">Uncharacterized protein</fullName>
    </submittedName>
</protein>
<dbReference type="Proteomes" id="UP001154282">
    <property type="component" value="Unassembled WGS sequence"/>
</dbReference>
<name>A0AAV0KYI0_9ROSI</name>
<sequence>VIKRQEKTHGQSVTRSALRLFLSYHSRSRDVRPPSTLRRLPSSALPGSNHRRLFRGATIVGFLNTADGFATRQTPAPPIPLNRSDSEDPGSNHRLPPPQHRRRFRDSPVRPLPPDLLLCSRSGEQPSSASSILANSFANHLLCSFSPFQSRDHEKPTPPGSRETWLQKLNFCVKVLSYNFCVSESMLPFLFLSKCGLDVNFFATAAAAALISFYFHPLISSTGCFFCTSTINYPV</sequence>